<dbReference type="EMBL" id="JAWRVI010000351">
    <property type="protein sequence ID" value="KAK4067215.1"/>
    <property type="molecule type" value="Genomic_DNA"/>
</dbReference>
<comment type="caution">
    <text evidence="1">The sequence shown here is derived from an EMBL/GenBank/DDBJ whole genome shotgun (WGS) entry which is preliminary data.</text>
</comment>
<organism evidence="1 2">
    <name type="scientific">Purpureocillium lilacinum</name>
    <name type="common">Paecilomyces lilacinus</name>
    <dbReference type="NCBI Taxonomy" id="33203"/>
    <lineage>
        <taxon>Eukaryota</taxon>
        <taxon>Fungi</taxon>
        <taxon>Dikarya</taxon>
        <taxon>Ascomycota</taxon>
        <taxon>Pezizomycotina</taxon>
        <taxon>Sordariomycetes</taxon>
        <taxon>Hypocreomycetidae</taxon>
        <taxon>Hypocreales</taxon>
        <taxon>Ophiocordycipitaceae</taxon>
        <taxon>Purpureocillium</taxon>
    </lineage>
</organism>
<sequence>MATQVLDIFSPCLHRLKSTMEGGELLELGDCRQPAGHARYHFGKIPLKSIEARYHVARCVKCHESRGHLGERLHPLGRTRARSRIECGLASIEAELIQDIEKLLRGVQSDGDGPQLSVIYRDDVIAIGPEISVDEAKTIVEQLASKVARDTMQWADRAARASRAGGRRE</sequence>
<evidence type="ECO:0000313" key="2">
    <source>
        <dbReference type="Proteomes" id="UP001287286"/>
    </source>
</evidence>
<proteinExistence type="predicted"/>
<keyword evidence="2" id="KW-1185">Reference proteome</keyword>
<reference evidence="1 2" key="1">
    <citation type="journal article" date="2024" name="Microbiol. Resour. Announc.">
        <title>Genome annotations for the ascomycete fungi Trichoderma harzianum, Trichoderma aggressivum, and Purpureocillium lilacinum.</title>
        <authorList>
            <person name="Beijen E.P.W."/>
            <person name="Ohm R.A."/>
        </authorList>
    </citation>
    <scope>NUCLEOTIDE SEQUENCE [LARGE SCALE GENOMIC DNA]</scope>
    <source>
        <strain evidence="1 2">CBS 150709</strain>
    </source>
</reference>
<protein>
    <recommendedName>
        <fullName evidence="3">Reverse transcriptase</fullName>
    </recommendedName>
</protein>
<evidence type="ECO:0000313" key="1">
    <source>
        <dbReference type="EMBL" id="KAK4067215.1"/>
    </source>
</evidence>
<name>A0ABR0BCT1_PURLI</name>
<accession>A0ABR0BCT1</accession>
<dbReference type="Proteomes" id="UP001287286">
    <property type="component" value="Unassembled WGS sequence"/>
</dbReference>
<gene>
    <name evidence="1" type="ORF">Purlil1_13902</name>
</gene>
<evidence type="ECO:0008006" key="3">
    <source>
        <dbReference type="Google" id="ProtNLM"/>
    </source>
</evidence>